<evidence type="ECO:0000313" key="14">
    <source>
        <dbReference type="EMBL" id="TLD43654.1"/>
    </source>
</evidence>
<evidence type="ECO:0000256" key="11">
    <source>
        <dbReference type="RuleBase" id="RU003923"/>
    </source>
</evidence>
<keyword evidence="6" id="KW-0997">Cell inner membrane</keyword>
<evidence type="ECO:0000256" key="1">
    <source>
        <dbReference type="ARBA" id="ARBA00002684"/>
    </source>
</evidence>
<evidence type="ECO:0000259" key="13">
    <source>
        <dbReference type="Pfam" id="PF00482"/>
    </source>
</evidence>
<dbReference type="FunFam" id="1.20.81.30:FF:000001">
    <property type="entry name" value="Type II secretion system protein F"/>
    <property type="match status" value="2"/>
</dbReference>
<protein>
    <recommendedName>
        <fullName evidence="10">General secretion pathway protein F</fullName>
    </recommendedName>
</protein>
<feature type="domain" description="Type II secretion system protein GspF" evidence="13">
    <location>
        <begin position="83"/>
        <end position="206"/>
    </location>
</feature>
<evidence type="ECO:0000256" key="3">
    <source>
        <dbReference type="ARBA" id="ARBA00005745"/>
    </source>
</evidence>
<proteinExistence type="inferred from homology"/>
<feature type="transmembrane region" description="Helical" evidence="12">
    <location>
        <begin position="389"/>
        <end position="410"/>
    </location>
</feature>
<accession>A0A533QGA8</accession>
<evidence type="ECO:0000256" key="6">
    <source>
        <dbReference type="ARBA" id="ARBA00022519"/>
    </source>
</evidence>
<dbReference type="EMBL" id="SULG01000001">
    <property type="protein sequence ID" value="TLD43654.1"/>
    <property type="molecule type" value="Genomic_DNA"/>
</dbReference>
<keyword evidence="4 11" id="KW-0813">Transport</keyword>
<comment type="subcellular location">
    <subcellularLocation>
        <location evidence="2">Cell inner membrane</location>
        <topology evidence="2">Multi-pass membrane protein</topology>
    </subcellularLocation>
    <subcellularLocation>
        <location evidence="11">Cell membrane</location>
        <topology evidence="11">Multi-pass membrane protein</topology>
    </subcellularLocation>
</comment>
<evidence type="ECO:0000256" key="7">
    <source>
        <dbReference type="ARBA" id="ARBA00022692"/>
    </source>
</evidence>
<evidence type="ECO:0000256" key="4">
    <source>
        <dbReference type="ARBA" id="ARBA00022448"/>
    </source>
</evidence>
<dbReference type="AlphaFoldDB" id="A0A533QGA8"/>
<comment type="similarity">
    <text evidence="3 11">Belongs to the GSP F family.</text>
</comment>
<evidence type="ECO:0000256" key="10">
    <source>
        <dbReference type="ARBA" id="ARBA00030750"/>
    </source>
</evidence>
<dbReference type="GO" id="GO:0009306">
    <property type="term" value="P:protein secretion"/>
    <property type="evidence" value="ECO:0007669"/>
    <property type="project" value="InterPro"/>
</dbReference>
<dbReference type="Proteomes" id="UP000319783">
    <property type="component" value="Unassembled WGS sequence"/>
</dbReference>
<keyword evidence="5" id="KW-1003">Cell membrane</keyword>
<reference evidence="14 15" key="1">
    <citation type="submission" date="2019-04" db="EMBL/GenBank/DDBJ databases">
        <title>Genome of a novel bacterium Candidatus Jettenia ecosi reconstructed from metagenome of an anammox bioreactor.</title>
        <authorList>
            <person name="Mardanov A.V."/>
            <person name="Beletsky A.V."/>
            <person name="Ravin N.V."/>
            <person name="Botchkova E.A."/>
            <person name="Litti Y.V."/>
            <person name="Nozhevnikova A.N."/>
        </authorList>
    </citation>
    <scope>NUCLEOTIDE SEQUENCE [LARGE SCALE GENOMIC DNA]</scope>
    <source>
        <strain evidence="14">J2</strain>
    </source>
</reference>
<dbReference type="PRINTS" id="PR00812">
    <property type="entry name" value="BCTERIALGSPF"/>
</dbReference>
<evidence type="ECO:0000313" key="15">
    <source>
        <dbReference type="Proteomes" id="UP000319783"/>
    </source>
</evidence>
<dbReference type="Pfam" id="PF00482">
    <property type="entry name" value="T2SSF"/>
    <property type="match status" value="2"/>
</dbReference>
<evidence type="ECO:0000256" key="12">
    <source>
        <dbReference type="SAM" id="Phobius"/>
    </source>
</evidence>
<dbReference type="InterPro" id="IPR001992">
    <property type="entry name" value="T2SS_GspF/T4SS_PilC_CS"/>
</dbReference>
<dbReference type="PANTHER" id="PTHR30012">
    <property type="entry name" value="GENERAL SECRETION PATHWAY PROTEIN"/>
    <property type="match status" value="1"/>
</dbReference>
<evidence type="ECO:0000256" key="8">
    <source>
        <dbReference type="ARBA" id="ARBA00022989"/>
    </source>
</evidence>
<keyword evidence="7 11" id="KW-0812">Transmembrane</keyword>
<evidence type="ECO:0000256" key="9">
    <source>
        <dbReference type="ARBA" id="ARBA00023136"/>
    </source>
</evidence>
<gene>
    <name evidence="14" type="ORF">JETT_0085</name>
</gene>
<dbReference type="InterPro" id="IPR003004">
    <property type="entry name" value="GspF/PilC"/>
</dbReference>
<feature type="transmembrane region" description="Helical" evidence="12">
    <location>
        <begin position="225"/>
        <end position="251"/>
    </location>
</feature>
<dbReference type="PROSITE" id="PS00874">
    <property type="entry name" value="T2SP_F"/>
    <property type="match status" value="1"/>
</dbReference>
<evidence type="ECO:0000256" key="2">
    <source>
        <dbReference type="ARBA" id="ARBA00004429"/>
    </source>
</evidence>
<feature type="transmembrane region" description="Helical" evidence="12">
    <location>
        <begin position="179"/>
        <end position="205"/>
    </location>
</feature>
<dbReference type="PANTHER" id="PTHR30012:SF0">
    <property type="entry name" value="TYPE II SECRETION SYSTEM PROTEIN F-RELATED"/>
    <property type="match status" value="1"/>
</dbReference>
<keyword evidence="9 12" id="KW-0472">Membrane</keyword>
<dbReference type="GO" id="GO:0005886">
    <property type="term" value="C:plasma membrane"/>
    <property type="evidence" value="ECO:0007669"/>
    <property type="project" value="UniProtKB-SubCell"/>
</dbReference>
<dbReference type="InterPro" id="IPR042094">
    <property type="entry name" value="T2SS_GspF_sf"/>
</dbReference>
<dbReference type="Gene3D" id="1.20.81.30">
    <property type="entry name" value="Type II secretion system (T2SS), domain F"/>
    <property type="match status" value="2"/>
</dbReference>
<organism evidence="14 15">
    <name type="scientific">Candidatus Jettenia ecosi</name>
    <dbReference type="NCBI Taxonomy" id="2494326"/>
    <lineage>
        <taxon>Bacteria</taxon>
        <taxon>Pseudomonadati</taxon>
        <taxon>Planctomycetota</taxon>
        <taxon>Candidatus Brocadiia</taxon>
        <taxon>Candidatus Brocadiales</taxon>
        <taxon>Candidatus Brocadiaceae</taxon>
        <taxon>Candidatus Jettenia</taxon>
    </lineage>
</organism>
<feature type="domain" description="Type II secretion system protein GspF" evidence="13">
    <location>
        <begin position="286"/>
        <end position="408"/>
    </location>
</feature>
<sequence>MSIFQYSAVDKKGHTIKDKLEASGSDDAVAKIRALGYFPTSIKEVSFRQKGKELPVSSDRALEKHTGISISFGRVKSKELTVFTRQLATLQDAGLPIIRGLKILSSQMKKGLFKRTILKVIEDIEGGSTLSGAFVKHPRVFDTLYVSIVRAGEVSGTLDIILQRLADFREKMERLIRKIISAMIYPVVVMVVAIGILIGLMIFIVPNFAKIFEELGLELPVPTKMLILFSTILKTQWMCIPSVPVGGFILYKCLGKIKKMRLLIDKTKFKLPIFGNIINKSTISRFTRTLATLISSGVPILDALNNAKESTGNAAMAQAIQHIHDSIRGGESITKPLRASKICDEMVVNMVEVGEETGGLDAMLNKVADNYDDEVDRAVEAMVSLIEPIMIVFLGGSVGFIVIAMFVPLIKLMQGIGGQ</sequence>
<comment type="function">
    <text evidence="1">Component of the type II secretion system inner membrane complex required for the energy-dependent secretion of extracellular factors such as proteases and toxins from the periplasm.</text>
</comment>
<name>A0A533QGA8_9BACT</name>
<keyword evidence="8 12" id="KW-1133">Transmembrane helix</keyword>
<evidence type="ECO:0000256" key="5">
    <source>
        <dbReference type="ARBA" id="ARBA00022475"/>
    </source>
</evidence>
<dbReference type="InterPro" id="IPR018076">
    <property type="entry name" value="T2SS_GspF_dom"/>
</dbReference>
<comment type="caution">
    <text evidence="14">The sequence shown here is derived from an EMBL/GenBank/DDBJ whole genome shotgun (WGS) entry which is preliminary data.</text>
</comment>